<dbReference type="AlphaFoldDB" id="A0A175Y0Y2"/>
<dbReference type="RefSeq" id="WP_017977523.1">
    <property type="nucleotide sequence ID" value="NZ_CP017578.1"/>
</dbReference>
<dbReference type="Proteomes" id="UP000078460">
    <property type="component" value="Unassembled WGS sequence"/>
</dbReference>
<gene>
    <name evidence="1" type="ORF">AVM11_08050</name>
</gene>
<dbReference type="OrthoDB" id="7579368at2"/>
<evidence type="ECO:0000313" key="2">
    <source>
        <dbReference type="Proteomes" id="UP000078460"/>
    </source>
</evidence>
<proteinExistence type="predicted"/>
<accession>A0A175Y0Y2</accession>
<protein>
    <submittedName>
        <fullName evidence="1">Uncharacterized protein</fullName>
    </submittedName>
</protein>
<organism evidence="1 2">
    <name type="scientific">Sphingomonas melonis TY</name>
    <dbReference type="NCBI Taxonomy" id="621456"/>
    <lineage>
        <taxon>Bacteria</taxon>
        <taxon>Pseudomonadati</taxon>
        <taxon>Pseudomonadota</taxon>
        <taxon>Alphaproteobacteria</taxon>
        <taxon>Sphingomonadales</taxon>
        <taxon>Sphingomonadaceae</taxon>
        <taxon>Sphingomonas</taxon>
    </lineage>
</organism>
<name>A0A175Y0Y2_9SPHN</name>
<dbReference type="KEGG" id="smy:BJP26_05420"/>
<keyword evidence="2" id="KW-1185">Reference proteome</keyword>
<reference evidence="1" key="1">
    <citation type="submission" date="2016-03" db="EMBL/GenBank/DDBJ databases">
        <title>Sphingomonas melonis TY, whole genome shotgun sequencing.</title>
        <authorList>
            <person name="Wang H."/>
            <person name="Zhu P."/>
        </authorList>
    </citation>
    <scope>NUCLEOTIDE SEQUENCE [LARGE SCALE GENOMIC DNA]</scope>
    <source>
        <strain evidence="1">TY</strain>
    </source>
</reference>
<sequence length="271" mass="29200">MRKTIGTTLALLILAASPATGQTPRDPVGDLCAARADIAVPATQVYHRRNGATIVFVAVAHEHDAQSPSARAIKAAFDRVHPTIVLVEGASADKSADPAYRAFLSQRAADQFAHGHIQENLYAVKLATDAKTAFSGWDMSPRDEYRADIDAGYDMRDALGAHLLRAHVDPFGPVPANRLADEIRSIPHLRQPKDFDFAAWYRGVYGARLDPMAGTPCGTGPASAIVKFESIARTRNLARLIDANATPGAVVLVEAGANHWLALRDYLDRTS</sequence>
<comment type="caution">
    <text evidence="1">The sequence shown here is derived from an EMBL/GenBank/DDBJ whole genome shotgun (WGS) entry which is preliminary data.</text>
</comment>
<dbReference type="GeneID" id="93796635"/>
<dbReference type="EMBL" id="LQCK02000034">
    <property type="protein sequence ID" value="KZB94404.1"/>
    <property type="molecule type" value="Genomic_DNA"/>
</dbReference>
<evidence type="ECO:0000313" key="1">
    <source>
        <dbReference type="EMBL" id="KZB94404.1"/>
    </source>
</evidence>